<accession>A0A7Y9JQT9</accession>
<gene>
    <name evidence="2" type="ORF">BKA08_001814</name>
</gene>
<dbReference type="EMBL" id="JACCBE010000001">
    <property type="protein sequence ID" value="NYD57576.1"/>
    <property type="molecule type" value="Genomic_DNA"/>
</dbReference>
<reference evidence="2 3" key="1">
    <citation type="submission" date="2020-07" db="EMBL/GenBank/DDBJ databases">
        <title>Sequencing the genomes of 1000 actinobacteria strains.</title>
        <authorList>
            <person name="Klenk H.-P."/>
        </authorList>
    </citation>
    <scope>NUCLEOTIDE SEQUENCE [LARGE SCALE GENOMIC DNA]</scope>
    <source>
        <strain evidence="2 3">DSM 18965</strain>
    </source>
</reference>
<evidence type="ECO:0000313" key="2">
    <source>
        <dbReference type="EMBL" id="NYD57576.1"/>
    </source>
</evidence>
<dbReference type="AlphaFoldDB" id="A0A7Y9JQT9"/>
<keyword evidence="3" id="KW-1185">Reference proteome</keyword>
<organism evidence="2 3">
    <name type="scientific">Nocardioides marinisabuli</name>
    <dbReference type="NCBI Taxonomy" id="419476"/>
    <lineage>
        <taxon>Bacteria</taxon>
        <taxon>Bacillati</taxon>
        <taxon>Actinomycetota</taxon>
        <taxon>Actinomycetes</taxon>
        <taxon>Propionibacteriales</taxon>
        <taxon>Nocardioidaceae</taxon>
        <taxon>Nocardioides</taxon>
    </lineage>
</organism>
<comment type="caution">
    <text evidence="2">The sequence shown here is derived from an EMBL/GenBank/DDBJ whole genome shotgun (WGS) entry which is preliminary data.</text>
</comment>
<feature type="transmembrane region" description="Helical" evidence="1">
    <location>
        <begin position="12"/>
        <end position="32"/>
    </location>
</feature>
<name>A0A7Y9JQT9_9ACTN</name>
<keyword evidence="1" id="KW-0812">Transmembrane</keyword>
<evidence type="ECO:0000313" key="3">
    <source>
        <dbReference type="Proteomes" id="UP000516957"/>
    </source>
</evidence>
<dbReference type="RefSeq" id="WP_246305130.1">
    <property type="nucleotide sequence ID" value="NZ_CP059163.1"/>
</dbReference>
<proteinExistence type="predicted"/>
<protein>
    <submittedName>
        <fullName evidence="2">Uncharacterized protein</fullName>
    </submittedName>
</protein>
<sequence>MTEISSIEVPQNFFVLIAAFGYFPSVRMVLSIGSGIESSLKMARPDEALSLTQ</sequence>
<dbReference type="Proteomes" id="UP000516957">
    <property type="component" value="Unassembled WGS sequence"/>
</dbReference>
<keyword evidence="1" id="KW-1133">Transmembrane helix</keyword>
<evidence type="ECO:0000256" key="1">
    <source>
        <dbReference type="SAM" id="Phobius"/>
    </source>
</evidence>
<keyword evidence="1" id="KW-0472">Membrane</keyword>